<protein>
    <submittedName>
        <fullName evidence="1">Uncharacterized protein</fullName>
    </submittedName>
</protein>
<reference evidence="1" key="1">
    <citation type="journal article" date="2022" name="bioRxiv">
        <title>Population genetic analysis of Ophidiomyces ophidiicola, the causative agent of snake fungal disease, indicates recent introductions to the USA.</title>
        <authorList>
            <person name="Ladner J.T."/>
            <person name="Palmer J.M."/>
            <person name="Ettinger C.L."/>
            <person name="Stajich J.E."/>
            <person name="Farrell T.M."/>
            <person name="Glorioso B.M."/>
            <person name="Lawson B."/>
            <person name="Price S.J."/>
            <person name="Stengle A.G."/>
            <person name="Grear D.A."/>
            <person name="Lorch J.M."/>
        </authorList>
    </citation>
    <scope>NUCLEOTIDE SEQUENCE</scope>
    <source>
        <strain evidence="1">NWHC 24266-5</strain>
    </source>
</reference>
<accession>A0ACB8V4B5</accession>
<comment type="caution">
    <text evidence="1">The sequence shown here is derived from an EMBL/GenBank/DDBJ whole genome shotgun (WGS) entry which is preliminary data.</text>
</comment>
<proteinExistence type="predicted"/>
<evidence type="ECO:0000313" key="1">
    <source>
        <dbReference type="EMBL" id="KAI2391058.1"/>
    </source>
</evidence>
<gene>
    <name evidence="1" type="ORF">LOY88_001360</name>
</gene>
<name>A0ACB8V4B5_9EURO</name>
<organism evidence="1">
    <name type="scientific">Ophidiomyces ophidiicola</name>
    <dbReference type="NCBI Taxonomy" id="1387563"/>
    <lineage>
        <taxon>Eukaryota</taxon>
        <taxon>Fungi</taxon>
        <taxon>Dikarya</taxon>
        <taxon>Ascomycota</taxon>
        <taxon>Pezizomycotina</taxon>
        <taxon>Eurotiomycetes</taxon>
        <taxon>Eurotiomycetidae</taxon>
        <taxon>Onygenales</taxon>
        <taxon>Onygenaceae</taxon>
        <taxon>Ophidiomyces</taxon>
    </lineage>
</organism>
<dbReference type="EMBL" id="JALBCA010000014">
    <property type="protein sequence ID" value="KAI2391058.1"/>
    <property type="molecule type" value="Genomic_DNA"/>
</dbReference>
<sequence length="284" mass="32002">MATLPDLFPWLEGERIHELFSTIVVKRPAADGSGYEVVKAGPIHVGEIAMHRCATENTSVKSPKVRSVIDPPPGYKFGGVAMDFVPGVPLEAVWPNLIDIDKQSLKRQLQEQILYLRSCTLDYIGRVGDERWLPDPYHPSIRTDCGPFTNEEEFDSHKVNELAKRDPNLSLELGKLLKDLRLSAASSQFVLTHGDLCTHNIIVQNHGKAGSTDWQISGLIDWGMSGFYPPYMEYTMAVNHMGHEHDWRMFLKEALEEIGLGASVERVRAEARAVHYLFGQPYYI</sequence>